<dbReference type="InterPro" id="IPR052630">
    <property type="entry name" value="TTC17"/>
</dbReference>
<feature type="signal peptide" evidence="2">
    <location>
        <begin position="1"/>
        <end position="26"/>
    </location>
</feature>
<evidence type="ECO:0000313" key="4">
    <source>
        <dbReference type="RefSeq" id="XP_030386525.1"/>
    </source>
</evidence>
<accession>A0A6J2UEE0</accession>
<dbReference type="InterPro" id="IPR011990">
    <property type="entry name" value="TPR-like_helical_dom_sf"/>
</dbReference>
<dbReference type="Proteomes" id="UP000504634">
    <property type="component" value="Unplaced"/>
</dbReference>
<name>A0A6J2UEE0_DROLE</name>
<dbReference type="SUPFAM" id="SSF48452">
    <property type="entry name" value="TPR-like"/>
    <property type="match status" value="1"/>
</dbReference>
<dbReference type="PANTHER" id="PTHR16091">
    <property type="entry name" value="TTC17 PROTEIN"/>
    <property type="match status" value="1"/>
</dbReference>
<feature type="chain" id="PRO_5027090209" evidence="2">
    <location>
        <begin position="27"/>
        <end position="478"/>
    </location>
</feature>
<dbReference type="InterPro" id="IPR019734">
    <property type="entry name" value="TPR_rpt"/>
</dbReference>
<dbReference type="GO" id="GO:0005737">
    <property type="term" value="C:cytoplasm"/>
    <property type="evidence" value="ECO:0007669"/>
    <property type="project" value="TreeGrafter"/>
</dbReference>
<dbReference type="PANTHER" id="PTHR16091:SF1">
    <property type="entry name" value="TETRATRICOPEPTIDE REPEAT PROTEIN 17"/>
    <property type="match status" value="1"/>
</dbReference>
<protein>
    <submittedName>
        <fullName evidence="4">Uncharacterized protein LOC115633260</fullName>
    </submittedName>
</protein>
<organism evidence="3 4">
    <name type="scientific">Drosophila lebanonensis</name>
    <name type="common">Fruit fly</name>
    <name type="synonym">Scaptodrosophila lebanonensis</name>
    <dbReference type="NCBI Taxonomy" id="7225"/>
    <lineage>
        <taxon>Eukaryota</taxon>
        <taxon>Metazoa</taxon>
        <taxon>Ecdysozoa</taxon>
        <taxon>Arthropoda</taxon>
        <taxon>Hexapoda</taxon>
        <taxon>Insecta</taxon>
        <taxon>Pterygota</taxon>
        <taxon>Neoptera</taxon>
        <taxon>Endopterygota</taxon>
        <taxon>Diptera</taxon>
        <taxon>Brachycera</taxon>
        <taxon>Muscomorpha</taxon>
        <taxon>Ephydroidea</taxon>
        <taxon>Drosophilidae</taxon>
        <taxon>Scaptodrosophila</taxon>
    </lineage>
</organism>
<keyword evidence="2" id="KW-0732">Signal</keyword>
<proteinExistence type="predicted"/>
<dbReference type="OrthoDB" id="2115703at2759"/>
<dbReference type="GO" id="GO:0015629">
    <property type="term" value="C:actin cytoskeleton"/>
    <property type="evidence" value="ECO:0007669"/>
    <property type="project" value="TreeGrafter"/>
</dbReference>
<gene>
    <name evidence="4" type="primary">LOC115633260</name>
</gene>
<evidence type="ECO:0000256" key="2">
    <source>
        <dbReference type="SAM" id="SignalP"/>
    </source>
</evidence>
<dbReference type="GeneID" id="115633260"/>
<evidence type="ECO:0000313" key="3">
    <source>
        <dbReference type="Proteomes" id="UP000504634"/>
    </source>
</evidence>
<dbReference type="GO" id="GO:0030041">
    <property type="term" value="P:actin filament polymerization"/>
    <property type="evidence" value="ECO:0007669"/>
    <property type="project" value="TreeGrafter"/>
</dbReference>
<evidence type="ECO:0000256" key="1">
    <source>
        <dbReference type="PROSITE-ProRule" id="PRU00339"/>
    </source>
</evidence>
<keyword evidence="1" id="KW-0802">TPR repeat</keyword>
<keyword evidence="3" id="KW-1185">Reference proteome</keyword>
<sequence length="478" mass="55167">MVMRPWKLVIVACCLATLHVLSLTSASNHWVLKDARIVQKLDSPFHMRDPKNLIAFLAQIRYNEYVERSYLDLLRKREQIVDHLRFSMRFGEDLVEQAKCAMDYYMLEKRMSYLKITPEQLKRINLPEQGETGASPGTAGSLTASDRMVEPICKNYYELSVGPATYDHLESFQPEVTESAYVEREQDTNIGASTVELIRRFAVNGLQRQPESWKFHTLSSYYWRMRGNALQALPCARLATMLAPPPFKDIPLLSLGTILFRMGRADAEIILKAAVEHAPTVAENHIVLASALAMKHEFNRSLQHFDEAERLDPSTLPRTRQVRHFINCLEKLTMETSKMYSYVKYMKNEVKEFKKLKYQISQNHERLIQQQLPLGARRFLDTKANNDDLHRRGQYCSTRTPNGSDEPVLFCDFYSDMQMRLESKDVDIDVLERDLKANTDAVIQQVSTEIRKQFNLEQLKAAKAQMPAKTTTKNTKST</sequence>
<dbReference type="PROSITE" id="PS50005">
    <property type="entry name" value="TPR"/>
    <property type="match status" value="1"/>
</dbReference>
<dbReference type="RefSeq" id="XP_030386525.1">
    <property type="nucleotide sequence ID" value="XM_030530665.1"/>
</dbReference>
<reference evidence="4" key="1">
    <citation type="submission" date="2025-08" db="UniProtKB">
        <authorList>
            <consortium name="RefSeq"/>
        </authorList>
    </citation>
    <scope>IDENTIFICATION</scope>
    <source>
        <strain evidence="4">11010-0011.00</strain>
        <tissue evidence="4">Whole body</tissue>
    </source>
</reference>
<dbReference type="AlphaFoldDB" id="A0A6J2UEE0"/>
<feature type="repeat" description="TPR" evidence="1">
    <location>
        <begin position="282"/>
        <end position="315"/>
    </location>
</feature>
<dbReference type="Gene3D" id="1.25.40.10">
    <property type="entry name" value="Tetratricopeptide repeat domain"/>
    <property type="match status" value="1"/>
</dbReference>